<dbReference type="Gene3D" id="1.10.340.30">
    <property type="entry name" value="Hypothetical protein, domain 2"/>
    <property type="match status" value="1"/>
</dbReference>
<evidence type="ECO:0000313" key="14">
    <source>
        <dbReference type="EMBL" id="AOZ71976.1"/>
    </source>
</evidence>
<evidence type="ECO:0000256" key="10">
    <source>
        <dbReference type="ARBA" id="ARBA00023239"/>
    </source>
</evidence>
<evidence type="ECO:0000259" key="13">
    <source>
        <dbReference type="SMART" id="SM00478"/>
    </source>
</evidence>
<keyword evidence="11 12" id="KW-0326">Glycosidase</keyword>
<evidence type="ECO:0000256" key="6">
    <source>
        <dbReference type="ARBA" id="ARBA00023004"/>
    </source>
</evidence>
<accession>A0A1D9MI71</accession>
<dbReference type="InterPro" id="IPR023170">
    <property type="entry name" value="HhH_base_excis_C"/>
</dbReference>
<proteinExistence type="inferred from homology"/>
<comment type="function">
    <text evidence="12">DNA repair enzyme that has both DNA N-glycosylase activity and AP-lyase activity. The DNA N-glycosylase activity releases various damaged pyrimidines from DNA by cleaving the N-glycosidic bond, leaving an AP (apurinic/apyrimidinic) site. The AP-lyase activity cleaves the phosphodiester bond 3' to the AP site by a beta-elimination, leaving a 3'-terminal unsaturated sugar and a product with a terminal 5'-phosphate.</text>
</comment>
<dbReference type="EMBL" id="CP017812">
    <property type="protein sequence ID" value="AOZ71976.1"/>
    <property type="molecule type" value="Genomic_DNA"/>
</dbReference>
<keyword evidence="2 12" id="KW-0004">4Fe-4S</keyword>
<dbReference type="Pfam" id="PF00730">
    <property type="entry name" value="HhH-GPD"/>
    <property type="match status" value="1"/>
</dbReference>
<dbReference type="GO" id="GO:0140078">
    <property type="term" value="F:class I DNA-(apurinic or apyrimidinic site) endonuclease activity"/>
    <property type="evidence" value="ECO:0007669"/>
    <property type="project" value="UniProtKB-EC"/>
</dbReference>
<dbReference type="HAMAP" id="MF_00942">
    <property type="entry name" value="Nth"/>
    <property type="match status" value="1"/>
</dbReference>
<dbReference type="GO" id="GO:0003677">
    <property type="term" value="F:DNA binding"/>
    <property type="evidence" value="ECO:0007669"/>
    <property type="project" value="UniProtKB-UniRule"/>
</dbReference>
<dbReference type="SMART" id="SM00525">
    <property type="entry name" value="FES"/>
    <property type="match status" value="1"/>
</dbReference>
<dbReference type="GO" id="GO:0006285">
    <property type="term" value="P:base-excision repair, AP site formation"/>
    <property type="evidence" value="ECO:0007669"/>
    <property type="project" value="TreeGrafter"/>
</dbReference>
<dbReference type="AlphaFoldDB" id="A0A1D9MI71"/>
<keyword evidence="9 12" id="KW-0234">DNA repair</keyword>
<dbReference type="FunFam" id="1.10.340.30:FF:000001">
    <property type="entry name" value="Endonuclease III"/>
    <property type="match status" value="1"/>
</dbReference>
<keyword evidence="4 12" id="KW-0227">DNA damage</keyword>
<evidence type="ECO:0000256" key="4">
    <source>
        <dbReference type="ARBA" id="ARBA00022763"/>
    </source>
</evidence>
<dbReference type="InterPro" id="IPR003265">
    <property type="entry name" value="HhH-GPD_domain"/>
</dbReference>
<comment type="catalytic activity">
    <reaction evidence="12">
        <text>2'-deoxyribonucleotide-(2'-deoxyribose 5'-phosphate)-2'-deoxyribonucleotide-DNA = a 3'-end 2'-deoxyribonucleotide-(2,3-dehydro-2,3-deoxyribose 5'-phosphate)-DNA + a 5'-end 5'-phospho-2'-deoxyribonucleoside-DNA + H(+)</text>
        <dbReference type="Rhea" id="RHEA:66592"/>
        <dbReference type="Rhea" id="RHEA-COMP:13180"/>
        <dbReference type="Rhea" id="RHEA-COMP:16897"/>
        <dbReference type="Rhea" id="RHEA-COMP:17067"/>
        <dbReference type="ChEBI" id="CHEBI:15378"/>
        <dbReference type="ChEBI" id="CHEBI:136412"/>
        <dbReference type="ChEBI" id="CHEBI:157695"/>
        <dbReference type="ChEBI" id="CHEBI:167181"/>
        <dbReference type="EC" id="4.2.99.18"/>
    </reaction>
</comment>
<dbReference type="RefSeq" id="WP_071163442.1">
    <property type="nucleotide sequence ID" value="NZ_CP017812.1"/>
</dbReference>
<gene>
    <name evidence="12" type="primary">nth</name>
    <name evidence="14" type="ORF">BK816_00605</name>
</gene>
<feature type="domain" description="HhH-GPD" evidence="13">
    <location>
        <begin position="47"/>
        <end position="194"/>
    </location>
</feature>
<dbReference type="GO" id="GO:0019104">
    <property type="term" value="F:DNA N-glycosylase activity"/>
    <property type="evidence" value="ECO:0007669"/>
    <property type="project" value="UniProtKB-UniRule"/>
</dbReference>
<evidence type="ECO:0000256" key="1">
    <source>
        <dbReference type="ARBA" id="ARBA00008343"/>
    </source>
</evidence>
<dbReference type="PANTHER" id="PTHR10359:SF18">
    <property type="entry name" value="ENDONUCLEASE III"/>
    <property type="match status" value="1"/>
</dbReference>
<dbReference type="NCBIfam" id="TIGR01083">
    <property type="entry name" value="nth"/>
    <property type="match status" value="1"/>
</dbReference>
<keyword evidence="7 12" id="KW-0411">Iron-sulfur</keyword>
<feature type="binding site" evidence="12">
    <location>
        <position position="212"/>
    </location>
    <ligand>
        <name>[4Fe-4S] cluster</name>
        <dbReference type="ChEBI" id="CHEBI:49883"/>
    </ligand>
</feature>
<dbReference type="OrthoDB" id="9800977at2"/>
<evidence type="ECO:0000256" key="12">
    <source>
        <dbReference type="HAMAP-Rule" id="MF_00942"/>
    </source>
</evidence>
<keyword evidence="5 12" id="KW-0378">Hydrolase</keyword>
<feature type="binding site" evidence="12">
    <location>
        <position position="203"/>
    </location>
    <ligand>
        <name>[4Fe-4S] cluster</name>
        <dbReference type="ChEBI" id="CHEBI:49883"/>
    </ligand>
</feature>
<keyword evidence="14" id="KW-0255">Endonuclease</keyword>
<dbReference type="InterPro" id="IPR011257">
    <property type="entry name" value="DNA_glycosylase"/>
</dbReference>
<reference evidence="14 15" key="1">
    <citation type="submission" date="2016-10" db="EMBL/GenBank/DDBJ databases">
        <title>Actinomyces aegypiusis sp. nov., isolated from the Aegypius monachus in Qinghai Tibet Plateau China.</title>
        <authorList>
            <person name="Wang Y."/>
        </authorList>
    </citation>
    <scope>NUCLEOTIDE SEQUENCE [LARGE SCALE GENOMIC DNA]</scope>
    <source>
        <strain evidence="14 15">VUL4_3</strain>
    </source>
</reference>
<evidence type="ECO:0000256" key="5">
    <source>
        <dbReference type="ARBA" id="ARBA00022801"/>
    </source>
</evidence>
<dbReference type="STRING" id="1912795.BK816_00605"/>
<keyword evidence="10 12" id="KW-0456">Lyase</keyword>
<dbReference type="GO" id="GO:0046872">
    <property type="term" value="F:metal ion binding"/>
    <property type="evidence" value="ECO:0007669"/>
    <property type="project" value="UniProtKB-KW"/>
</dbReference>
<protein>
    <recommendedName>
        <fullName evidence="12">Endonuclease III</fullName>
        <ecNumber evidence="12">4.2.99.18</ecNumber>
    </recommendedName>
    <alternativeName>
        <fullName evidence="12">DNA-(apurinic or apyrimidinic site) lyase</fullName>
    </alternativeName>
</protein>
<sequence length="220" mass="24343">MSPAKRRKKTPSAPVEPVLDALAQRYPHPECALIHRNPFELLVATILSAQTTDERVNTVTPGLFAAYPDAATLAKANLVDLQEIVRPLGFWRRRASQLLELGQILDAEYGGEVPQESELLEQLPGVGRKTANVVRGNCFNQPAITVDTHVGRLARRWGWTESKNPVVAEKDLAKIWPAPELTDICHRVILFGREVCHSRGPECEVCPILQFCPQIGVANS</sequence>
<evidence type="ECO:0000256" key="2">
    <source>
        <dbReference type="ARBA" id="ARBA00022485"/>
    </source>
</evidence>
<name>A0A1D9MI71_9ACTO</name>
<feature type="binding site" evidence="12">
    <location>
        <position position="196"/>
    </location>
    <ligand>
        <name>[4Fe-4S] cluster</name>
        <dbReference type="ChEBI" id="CHEBI:49883"/>
    </ligand>
</feature>
<keyword evidence="14" id="KW-0540">Nuclease</keyword>
<dbReference type="CDD" id="cd00056">
    <property type="entry name" value="ENDO3c"/>
    <property type="match status" value="1"/>
</dbReference>
<organism evidence="14 15">
    <name type="scientific">Boudabousia tangfeifanii</name>
    <dbReference type="NCBI Taxonomy" id="1912795"/>
    <lineage>
        <taxon>Bacteria</taxon>
        <taxon>Bacillati</taxon>
        <taxon>Actinomycetota</taxon>
        <taxon>Actinomycetes</taxon>
        <taxon>Actinomycetales</taxon>
        <taxon>Actinomycetaceae</taxon>
        <taxon>Boudabousia</taxon>
    </lineage>
</organism>
<keyword evidence="3 12" id="KW-0479">Metal-binding</keyword>
<comment type="similarity">
    <text evidence="1 12">Belongs to the Nth/MutY family.</text>
</comment>
<dbReference type="SUPFAM" id="SSF48150">
    <property type="entry name" value="DNA-glycosylase"/>
    <property type="match status" value="1"/>
</dbReference>
<keyword evidence="8 12" id="KW-0238">DNA-binding</keyword>
<comment type="cofactor">
    <cofactor evidence="12">
        <name>[4Fe-4S] cluster</name>
        <dbReference type="ChEBI" id="CHEBI:49883"/>
    </cofactor>
    <text evidence="12">Binds 1 [4Fe-4S] cluster.</text>
</comment>
<keyword evidence="15" id="KW-1185">Reference proteome</keyword>
<keyword evidence="6 12" id="KW-0408">Iron</keyword>
<evidence type="ECO:0000256" key="11">
    <source>
        <dbReference type="ARBA" id="ARBA00023295"/>
    </source>
</evidence>
<dbReference type="Gene3D" id="1.10.1670.10">
    <property type="entry name" value="Helix-hairpin-Helix base-excision DNA repair enzymes (C-terminal)"/>
    <property type="match status" value="1"/>
</dbReference>
<dbReference type="InterPro" id="IPR005759">
    <property type="entry name" value="Nth"/>
</dbReference>
<evidence type="ECO:0000256" key="7">
    <source>
        <dbReference type="ARBA" id="ARBA00023014"/>
    </source>
</evidence>
<dbReference type="GO" id="GO:0051539">
    <property type="term" value="F:4 iron, 4 sulfur cluster binding"/>
    <property type="evidence" value="ECO:0007669"/>
    <property type="project" value="UniProtKB-UniRule"/>
</dbReference>
<evidence type="ECO:0000313" key="15">
    <source>
        <dbReference type="Proteomes" id="UP000176288"/>
    </source>
</evidence>
<evidence type="ECO:0000256" key="8">
    <source>
        <dbReference type="ARBA" id="ARBA00023125"/>
    </source>
</evidence>
<evidence type="ECO:0000256" key="3">
    <source>
        <dbReference type="ARBA" id="ARBA00022723"/>
    </source>
</evidence>
<feature type="binding site" evidence="12">
    <location>
        <position position="206"/>
    </location>
    <ligand>
        <name>[4Fe-4S] cluster</name>
        <dbReference type="ChEBI" id="CHEBI:49883"/>
    </ligand>
</feature>
<dbReference type="KEGG" id="avu:BK816_00605"/>
<dbReference type="PANTHER" id="PTHR10359">
    <property type="entry name" value="A/G-SPECIFIC ADENINE GLYCOSYLASE/ENDONUCLEASE III"/>
    <property type="match status" value="1"/>
</dbReference>
<dbReference type="SMART" id="SM00478">
    <property type="entry name" value="ENDO3c"/>
    <property type="match status" value="1"/>
</dbReference>
<dbReference type="InterPro" id="IPR003651">
    <property type="entry name" value="Endonuclease3_FeS-loop_motif"/>
</dbReference>
<dbReference type="EC" id="4.2.99.18" evidence="12"/>
<dbReference type="PIRSF" id="PIRSF001435">
    <property type="entry name" value="Nth"/>
    <property type="match status" value="1"/>
</dbReference>
<evidence type="ECO:0000256" key="9">
    <source>
        <dbReference type="ARBA" id="ARBA00023204"/>
    </source>
</evidence>
<dbReference type="Proteomes" id="UP000176288">
    <property type="component" value="Chromosome"/>
</dbReference>
<dbReference type="FunFam" id="1.10.1670.10:FF:000001">
    <property type="entry name" value="Endonuclease III"/>
    <property type="match status" value="1"/>
</dbReference>